<evidence type="ECO:0008006" key="2">
    <source>
        <dbReference type="Google" id="ProtNLM"/>
    </source>
</evidence>
<organism evidence="1">
    <name type="scientific">marine metagenome</name>
    <dbReference type="NCBI Taxonomy" id="408172"/>
    <lineage>
        <taxon>unclassified sequences</taxon>
        <taxon>metagenomes</taxon>
        <taxon>ecological metagenomes</taxon>
    </lineage>
</organism>
<sequence length="244" mass="27468">MKKTFILFFVIIVIISAQDNPQIIRANYFEAKSGHSAKLEKGLKDHTDRFHQTLDHAVNTWEVVAGDRTGQFVRTTYPQGWADFDAYQDLPGDPSHWDRSVSPHLEGTAGNVFWKFDAELSYNPPQSPPKMIAFWKVQYKAGEWKNHRDALLKVRQAQEENNSKSRIMVYAKAIGGEGRMYAMGLALDGWTDLNPEAMSLFEMLEASFGAGAGSEVLQARSAAVEKYESEVLLFRADMSTPLSD</sequence>
<evidence type="ECO:0000313" key="1">
    <source>
        <dbReference type="EMBL" id="SVC61856.1"/>
    </source>
</evidence>
<protein>
    <recommendedName>
        <fullName evidence="2">NIPSNAP domain-containing protein</fullName>
    </recommendedName>
</protein>
<dbReference type="AlphaFoldDB" id="A0A382NL81"/>
<accession>A0A382NL81</accession>
<name>A0A382NL81_9ZZZZ</name>
<proteinExistence type="predicted"/>
<gene>
    <name evidence="1" type="ORF">METZ01_LOCUS314710</name>
</gene>
<dbReference type="EMBL" id="UINC01101219">
    <property type="protein sequence ID" value="SVC61856.1"/>
    <property type="molecule type" value="Genomic_DNA"/>
</dbReference>
<reference evidence="1" key="1">
    <citation type="submission" date="2018-05" db="EMBL/GenBank/DDBJ databases">
        <authorList>
            <person name="Lanie J.A."/>
            <person name="Ng W.-L."/>
            <person name="Kazmierczak K.M."/>
            <person name="Andrzejewski T.M."/>
            <person name="Davidsen T.M."/>
            <person name="Wayne K.J."/>
            <person name="Tettelin H."/>
            <person name="Glass J.I."/>
            <person name="Rusch D."/>
            <person name="Podicherti R."/>
            <person name="Tsui H.-C.T."/>
            <person name="Winkler M.E."/>
        </authorList>
    </citation>
    <scope>NUCLEOTIDE SEQUENCE</scope>
</reference>